<evidence type="ECO:0000313" key="4">
    <source>
        <dbReference type="EMBL" id="MBH5391887.1"/>
    </source>
</evidence>
<evidence type="ECO:0000256" key="3">
    <source>
        <dbReference type="SAM" id="Phobius"/>
    </source>
</evidence>
<dbReference type="EMBL" id="JACEGD010000061">
    <property type="protein sequence ID" value="MBH5391887.1"/>
    <property type="molecule type" value="Genomic_DNA"/>
</dbReference>
<evidence type="ECO:0000256" key="1">
    <source>
        <dbReference type="SAM" id="Coils"/>
    </source>
</evidence>
<dbReference type="Proteomes" id="UP001194539">
    <property type="component" value="Unassembled WGS sequence"/>
</dbReference>
<protein>
    <recommendedName>
        <fullName evidence="6">Chromosome partitioning protein ParA</fullName>
    </recommendedName>
</protein>
<dbReference type="Gene3D" id="1.10.287.1490">
    <property type="match status" value="1"/>
</dbReference>
<accession>A0ABS0PEZ6</accession>
<name>A0ABS0PEZ6_9BRAD</name>
<evidence type="ECO:0000313" key="5">
    <source>
        <dbReference type="Proteomes" id="UP001194539"/>
    </source>
</evidence>
<keyword evidence="3" id="KW-1133">Transmembrane helix</keyword>
<dbReference type="RefSeq" id="WP_197969475.1">
    <property type="nucleotide sequence ID" value="NZ_JACEGD010000061.1"/>
</dbReference>
<organism evidence="4 5">
    <name type="scientific">Bradyrhizobium diversitatis</name>
    <dbReference type="NCBI Taxonomy" id="2755406"/>
    <lineage>
        <taxon>Bacteria</taxon>
        <taxon>Pseudomonadati</taxon>
        <taxon>Pseudomonadota</taxon>
        <taxon>Alphaproteobacteria</taxon>
        <taxon>Hyphomicrobiales</taxon>
        <taxon>Nitrobacteraceae</taxon>
        <taxon>Bradyrhizobium</taxon>
    </lineage>
</organism>
<feature type="region of interest" description="Disordered" evidence="2">
    <location>
        <begin position="381"/>
        <end position="437"/>
    </location>
</feature>
<proteinExistence type="predicted"/>
<feature type="compositionally biased region" description="Basic and acidic residues" evidence="2">
    <location>
        <begin position="198"/>
        <end position="215"/>
    </location>
</feature>
<gene>
    <name evidence="4" type="ORF">H1B27_37350</name>
</gene>
<keyword evidence="5" id="KW-1185">Reference proteome</keyword>
<keyword evidence="3" id="KW-0812">Transmembrane</keyword>
<feature type="coiled-coil region" evidence="1">
    <location>
        <begin position="267"/>
        <end position="334"/>
    </location>
</feature>
<comment type="caution">
    <text evidence="4">The sequence shown here is derived from an EMBL/GenBank/DDBJ whole genome shotgun (WGS) entry which is preliminary data.</text>
</comment>
<feature type="transmembrane region" description="Helical" evidence="3">
    <location>
        <begin position="6"/>
        <end position="27"/>
    </location>
</feature>
<feature type="compositionally biased region" description="Polar residues" evidence="2">
    <location>
        <begin position="427"/>
        <end position="437"/>
    </location>
</feature>
<reference evidence="4 5" key="1">
    <citation type="submission" date="2020-07" db="EMBL/GenBank/DDBJ databases">
        <title>Bradyrhizobium diversity isolated from nodules of indigenous legumes of Western Australia.</title>
        <authorList>
            <person name="Klepa M.S."/>
        </authorList>
    </citation>
    <scope>NUCLEOTIDE SEQUENCE [LARGE SCALE GENOMIC DNA]</scope>
    <source>
        <strain evidence="4 5">CNPSo 4019</strain>
    </source>
</reference>
<evidence type="ECO:0008006" key="6">
    <source>
        <dbReference type="Google" id="ProtNLM"/>
    </source>
</evidence>
<keyword evidence="3" id="KW-0472">Membrane</keyword>
<keyword evidence="1" id="KW-0175">Coiled coil</keyword>
<evidence type="ECO:0000256" key="2">
    <source>
        <dbReference type="SAM" id="MobiDB-lite"/>
    </source>
</evidence>
<feature type="region of interest" description="Disordered" evidence="2">
    <location>
        <begin position="196"/>
        <end position="215"/>
    </location>
</feature>
<sequence length="437" mass="48087">MVEPIMYLAIGFLLSMLCGLAIVPLVHNRAVRLTTRRLEAATPLSMAEIQADKDQLRAEFAMSARRLEMSVDQLKNKTTSQLAELGKKSDAINRMKIELGEKNATIFALEARERAVKEQLRATEEEFSAKTEALRQAEIALADKQAELAKINSELSDRSMMAESRQVELIAVRAQIEELKSRVGDAEKEFAATQARLAQERTESETASRQLSEARGRVENLSQRVTELDRQLIVQVKEAEMLSGRVADLEGRLATQGKLLAERDYENNQLRQANESNERTIKELRVEIAALSGGKSSAAVESLRAEKAALEEQLRTARDERAKLQRDVNAIQQQAESSWATERMENALLRERINDIAAEVAKLAMQLEGPNSPIEALLAAEAGQPAKPAPRPANDAKTNDAKTGGAPAARLPEGGGTLAERIRALQSHASRARQQGA</sequence>